<dbReference type="Pfam" id="PF00528">
    <property type="entry name" value="BPD_transp_1"/>
    <property type="match status" value="1"/>
</dbReference>
<dbReference type="GO" id="GO:0005886">
    <property type="term" value="C:plasma membrane"/>
    <property type="evidence" value="ECO:0007669"/>
    <property type="project" value="UniProtKB-SubCell"/>
</dbReference>
<dbReference type="SUPFAM" id="SSF161098">
    <property type="entry name" value="MetI-like"/>
    <property type="match status" value="1"/>
</dbReference>
<dbReference type="STRING" id="92947.BVG79_00454"/>
<dbReference type="Gene3D" id="1.10.3720.10">
    <property type="entry name" value="MetI-like"/>
    <property type="match status" value="1"/>
</dbReference>
<feature type="transmembrane region" description="Helical" evidence="7">
    <location>
        <begin position="266"/>
        <end position="292"/>
    </location>
</feature>
<evidence type="ECO:0000256" key="7">
    <source>
        <dbReference type="RuleBase" id="RU363032"/>
    </source>
</evidence>
<dbReference type="InterPro" id="IPR035906">
    <property type="entry name" value="MetI-like_sf"/>
</dbReference>
<organism evidence="10 11">
    <name type="scientific">Ketogulonicigenium robustum</name>
    <dbReference type="NCBI Taxonomy" id="92947"/>
    <lineage>
        <taxon>Bacteria</taxon>
        <taxon>Pseudomonadati</taxon>
        <taxon>Pseudomonadota</taxon>
        <taxon>Alphaproteobacteria</taxon>
        <taxon>Rhodobacterales</taxon>
        <taxon>Roseobacteraceae</taxon>
        <taxon>Ketogulonicigenium</taxon>
    </lineage>
</organism>
<dbReference type="AlphaFoldDB" id="A0A1W6NX26"/>
<dbReference type="KEGG" id="kro:BVG79_00454"/>
<keyword evidence="3" id="KW-1003">Cell membrane</keyword>
<feature type="transmembrane region" description="Helical" evidence="7">
    <location>
        <begin position="220"/>
        <end position="246"/>
    </location>
</feature>
<evidence type="ECO:0000256" key="5">
    <source>
        <dbReference type="ARBA" id="ARBA00022989"/>
    </source>
</evidence>
<feature type="transmembrane region" description="Helical" evidence="7">
    <location>
        <begin position="84"/>
        <end position="104"/>
    </location>
</feature>
<dbReference type="PANTHER" id="PTHR43163:SF3">
    <property type="entry name" value="PEPTIDE ABC TRANSPORTER PERMEASE PROTEIN"/>
    <property type="match status" value="1"/>
</dbReference>
<keyword evidence="8" id="KW-0732">Signal</keyword>
<evidence type="ECO:0000259" key="9">
    <source>
        <dbReference type="PROSITE" id="PS50928"/>
    </source>
</evidence>
<keyword evidence="11" id="KW-1185">Reference proteome</keyword>
<dbReference type="PANTHER" id="PTHR43163">
    <property type="entry name" value="DIPEPTIDE TRANSPORT SYSTEM PERMEASE PROTEIN DPPB-RELATED"/>
    <property type="match status" value="1"/>
</dbReference>
<keyword evidence="4 7" id="KW-0812">Transmembrane</keyword>
<dbReference type="GO" id="GO:0055085">
    <property type="term" value="P:transmembrane transport"/>
    <property type="evidence" value="ECO:0007669"/>
    <property type="project" value="InterPro"/>
</dbReference>
<reference evidence="10 11" key="1">
    <citation type="submission" date="2017-02" db="EMBL/GenBank/DDBJ databases">
        <title>Ketogulonicigenium robustum SPU B003 Genome sequencing and assembly.</title>
        <authorList>
            <person name="Li Y."/>
            <person name="Liu L."/>
            <person name="Wang C."/>
            <person name="Zhang M."/>
            <person name="Zhang T."/>
            <person name="Zhang Y."/>
        </authorList>
    </citation>
    <scope>NUCLEOTIDE SEQUENCE [LARGE SCALE GENOMIC DNA]</scope>
    <source>
        <strain evidence="10 11">SPU_B003</strain>
    </source>
</reference>
<dbReference type="InterPro" id="IPR000515">
    <property type="entry name" value="MetI-like"/>
</dbReference>
<dbReference type="Proteomes" id="UP000242447">
    <property type="component" value="Chromosome"/>
</dbReference>
<gene>
    <name evidence="10" type="primary">gsiC</name>
    <name evidence="10" type="ORF">BVG79_00454</name>
</gene>
<feature type="transmembrane region" description="Helical" evidence="7">
    <location>
        <begin position="116"/>
        <end position="142"/>
    </location>
</feature>
<name>A0A1W6NX26_9RHOB</name>
<evidence type="ECO:0000313" key="10">
    <source>
        <dbReference type="EMBL" id="ARO13808.1"/>
    </source>
</evidence>
<evidence type="ECO:0000256" key="6">
    <source>
        <dbReference type="ARBA" id="ARBA00023136"/>
    </source>
</evidence>
<dbReference type="InterPro" id="IPR045621">
    <property type="entry name" value="BPD_transp_1_N"/>
</dbReference>
<feature type="domain" description="ABC transmembrane type-1" evidence="9">
    <location>
        <begin position="80"/>
        <end position="289"/>
    </location>
</feature>
<keyword evidence="5 7" id="KW-1133">Transmembrane helix</keyword>
<evidence type="ECO:0000256" key="2">
    <source>
        <dbReference type="ARBA" id="ARBA00022448"/>
    </source>
</evidence>
<feature type="chain" id="PRO_5013094427" evidence="8">
    <location>
        <begin position="21"/>
        <end position="302"/>
    </location>
</feature>
<feature type="signal peptide" evidence="8">
    <location>
        <begin position="1"/>
        <end position="20"/>
    </location>
</feature>
<comment type="similarity">
    <text evidence="7">Belongs to the binding-protein-dependent transport system permease family.</text>
</comment>
<dbReference type="EMBL" id="CP019937">
    <property type="protein sequence ID" value="ARO13808.1"/>
    <property type="molecule type" value="Genomic_DNA"/>
</dbReference>
<protein>
    <submittedName>
        <fullName evidence="10">Glutathione transport system permease protein</fullName>
    </submittedName>
</protein>
<evidence type="ECO:0000313" key="11">
    <source>
        <dbReference type="Proteomes" id="UP000242447"/>
    </source>
</evidence>
<dbReference type="CDD" id="cd06261">
    <property type="entry name" value="TM_PBP2"/>
    <property type="match status" value="1"/>
</dbReference>
<keyword evidence="6 7" id="KW-0472">Membrane</keyword>
<sequence length="302" mass="32014">MAVTAIIVFALLRLTPGDPAAVLAGENATAQQVDQLRQTLGLDQPLPLQFWVWAQALLHGDLGLSLISGQPVTALIAGRMGPTLAVSVTSVLFTLIVAIPLGVAAAHKPGGAVDRLVSCIAAIGVSVPAFVIGYILIYLVALRMGWLPVQGYRPLSDGLWPHLQRLILPTLALSGAYIALVARMTRSSLIAILHADYIRTARAKGAPEHTVLLRHGLRNAAVPIVTVVGAGVASLITGVVVTESVFNLPGLGRLMVEALLARDYPVIQGLILLFALIYIAINLIVDLLYVALTPRLRTRQTL</sequence>
<evidence type="ECO:0000256" key="8">
    <source>
        <dbReference type="SAM" id="SignalP"/>
    </source>
</evidence>
<proteinExistence type="inferred from homology"/>
<comment type="subcellular location">
    <subcellularLocation>
        <location evidence="1 7">Cell membrane</location>
        <topology evidence="1 7">Multi-pass membrane protein</topology>
    </subcellularLocation>
</comment>
<accession>A0A1W6NX26</accession>
<dbReference type="Pfam" id="PF19300">
    <property type="entry name" value="BPD_transp_1_N"/>
    <property type="match status" value="1"/>
</dbReference>
<evidence type="ECO:0000256" key="4">
    <source>
        <dbReference type="ARBA" id="ARBA00022692"/>
    </source>
</evidence>
<dbReference type="PROSITE" id="PS50928">
    <property type="entry name" value="ABC_TM1"/>
    <property type="match status" value="1"/>
</dbReference>
<keyword evidence="2 7" id="KW-0813">Transport</keyword>
<evidence type="ECO:0000256" key="1">
    <source>
        <dbReference type="ARBA" id="ARBA00004651"/>
    </source>
</evidence>
<evidence type="ECO:0000256" key="3">
    <source>
        <dbReference type="ARBA" id="ARBA00022475"/>
    </source>
</evidence>